<sequence length="83" mass="8781">MTSKLLGARGFFFALSRAHAGPLDLRRLTTGPSSNEESEAEPSRSSAFVCFDGRRKVATTSAKLEESDGGDGRFVLEAGGLSD</sequence>
<evidence type="ECO:0000313" key="2">
    <source>
        <dbReference type="EMBL" id="SCV74774.1"/>
    </source>
</evidence>
<dbReference type="AlphaFoldDB" id="A0A238FSE2"/>
<protein>
    <submittedName>
        <fullName evidence="2">BQ2448_7803 protein</fullName>
    </submittedName>
</protein>
<reference evidence="3" key="1">
    <citation type="submission" date="2016-09" db="EMBL/GenBank/DDBJ databases">
        <authorList>
            <person name="Jeantristanb JTB J.-T."/>
            <person name="Ricardo R."/>
        </authorList>
    </citation>
    <scope>NUCLEOTIDE SEQUENCE [LARGE SCALE GENOMIC DNA]</scope>
</reference>
<keyword evidence="3" id="KW-1185">Reference proteome</keyword>
<dbReference type="Proteomes" id="UP000198372">
    <property type="component" value="Unassembled WGS sequence"/>
</dbReference>
<evidence type="ECO:0000256" key="1">
    <source>
        <dbReference type="SAM" id="MobiDB-lite"/>
    </source>
</evidence>
<dbReference type="EMBL" id="FMSP01000023">
    <property type="protein sequence ID" value="SCV74774.1"/>
    <property type="molecule type" value="Genomic_DNA"/>
</dbReference>
<name>A0A238FSE2_9BASI</name>
<feature type="region of interest" description="Disordered" evidence="1">
    <location>
        <begin position="25"/>
        <end position="45"/>
    </location>
</feature>
<gene>
    <name evidence="2" type="ORF">BQ2448_7803</name>
</gene>
<dbReference type="OrthoDB" id="10511712at2759"/>
<organism evidence="2 3">
    <name type="scientific">Microbotryum intermedium</name>
    <dbReference type="NCBI Taxonomy" id="269621"/>
    <lineage>
        <taxon>Eukaryota</taxon>
        <taxon>Fungi</taxon>
        <taxon>Dikarya</taxon>
        <taxon>Basidiomycota</taxon>
        <taxon>Pucciniomycotina</taxon>
        <taxon>Microbotryomycetes</taxon>
        <taxon>Microbotryales</taxon>
        <taxon>Microbotryaceae</taxon>
        <taxon>Microbotryum</taxon>
    </lineage>
</organism>
<accession>A0A238FSE2</accession>
<evidence type="ECO:0000313" key="3">
    <source>
        <dbReference type="Proteomes" id="UP000198372"/>
    </source>
</evidence>
<proteinExistence type="predicted"/>